<dbReference type="RefSeq" id="WP_166098046.1">
    <property type="nucleotide sequence ID" value="NZ_JAADJT010000001.1"/>
</dbReference>
<evidence type="ECO:0000259" key="1">
    <source>
        <dbReference type="Pfam" id="PF12680"/>
    </source>
</evidence>
<gene>
    <name evidence="2" type="ORF">GW587_02315</name>
</gene>
<dbReference type="InterPro" id="IPR037401">
    <property type="entry name" value="SnoaL-like"/>
</dbReference>
<dbReference type="EMBL" id="JAADJT010000001">
    <property type="protein sequence ID" value="NGZ83095.1"/>
    <property type="molecule type" value="Genomic_DNA"/>
</dbReference>
<dbReference type="SUPFAM" id="SSF54427">
    <property type="entry name" value="NTF2-like"/>
    <property type="match status" value="1"/>
</dbReference>
<comment type="caution">
    <text evidence="2">The sequence shown here is derived from an EMBL/GenBank/DDBJ whole genome shotgun (WGS) entry which is preliminary data.</text>
</comment>
<protein>
    <submittedName>
        <fullName evidence="2">Nuclear transport factor 2 family protein</fullName>
    </submittedName>
</protein>
<name>A0ABX0FEX5_9BURK</name>
<dbReference type="Pfam" id="PF12680">
    <property type="entry name" value="SnoaL_2"/>
    <property type="match status" value="1"/>
</dbReference>
<proteinExistence type="predicted"/>
<evidence type="ECO:0000313" key="2">
    <source>
        <dbReference type="EMBL" id="NGZ83095.1"/>
    </source>
</evidence>
<dbReference type="Proteomes" id="UP000666369">
    <property type="component" value="Unassembled WGS sequence"/>
</dbReference>
<reference evidence="2 3" key="1">
    <citation type="submission" date="2020-01" db="EMBL/GenBank/DDBJ databases">
        <authorList>
            <person name="Lee S.D."/>
        </authorList>
    </citation>
    <scope>NUCLEOTIDE SEQUENCE [LARGE SCALE GENOMIC DNA]</scope>
    <source>
        <strain evidence="2 3">SAP-35</strain>
    </source>
</reference>
<evidence type="ECO:0000313" key="3">
    <source>
        <dbReference type="Proteomes" id="UP000666369"/>
    </source>
</evidence>
<feature type="domain" description="SnoaL-like" evidence="1">
    <location>
        <begin position="7"/>
        <end position="99"/>
    </location>
</feature>
<accession>A0ABX0FEX5</accession>
<reference evidence="3" key="2">
    <citation type="submission" date="2023-07" db="EMBL/GenBank/DDBJ databases">
        <title>Duganella aceri sp. nov., isolated from tree sap.</title>
        <authorList>
            <person name="Kim I.S."/>
        </authorList>
    </citation>
    <scope>NUCLEOTIDE SEQUENCE [LARGE SCALE GENOMIC DNA]</scope>
    <source>
        <strain evidence="3">SAP-35</strain>
    </source>
</reference>
<keyword evidence="3" id="KW-1185">Reference proteome</keyword>
<sequence length="111" mass="12282">MSKQLTEAYIRAFDARDLEAVGALLADDFSLQDPVVKRIDGKAAALAMMKGMFDGCATLSFRARNIYTDGATTLIEFTLDLDATHLEGVDIIEWRDGRMHALRAYLDIPKG</sequence>
<dbReference type="InterPro" id="IPR032710">
    <property type="entry name" value="NTF2-like_dom_sf"/>
</dbReference>
<dbReference type="Gene3D" id="3.10.450.50">
    <property type="match status" value="1"/>
</dbReference>
<organism evidence="2 3">
    <name type="scientific">Duganella aceris</name>
    <dbReference type="NCBI Taxonomy" id="2703883"/>
    <lineage>
        <taxon>Bacteria</taxon>
        <taxon>Pseudomonadati</taxon>
        <taxon>Pseudomonadota</taxon>
        <taxon>Betaproteobacteria</taxon>
        <taxon>Burkholderiales</taxon>
        <taxon>Oxalobacteraceae</taxon>
        <taxon>Telluria group</taxon>
        <taxon>Duganella</taxon>
    </lineage>
</organism>